<evidence type="ECO:0000313" key="1">
    <source>
        <dbReference type="EMBL" id="RSH81573.1"/>
    </source>
</evidence>
<evidence type="ECO:0008006" key="3">
    <source>
        <dbReference type="Google" id="ProtNLM"/>
    </source>
</evidence>
<protein>
    <recommendedName>
        <fullName evidence="3">Alpha-L-rhamnosidase-like protein</fullName>
    </recommendedName>
</protein>
<sequence length="971" mass="108549">MTTPADLKRALLDPPIESRPEVRWWLAAACHTDATLRNEIETAHSLGFGGMEFLAMPEANIDLPRYGWGSEEWLHDSKLIVEETTKRGMSVSFTSGANWSNANLPTIDPEHPAAAKELDYERDVPRIDLKALFRKGEDHPFDKPAEVKGQSLVAVVAARIANKDGEGNAISLYPETIDLSKDVAGEALEWTAPGGHNGDRDRGEWRLFYFWMHGTGQTAQPSSSVNYTVNYMDPDGCEALIDYWKRVVFTPDLLRTLSQNDRAQMYMDSLELTCHGAGGLFWGHTVEAEFKKRRGYSVIPYLPFLVRVTRMMACDSTFTYEPSTSGTSGETAIDKVRFDIVSTFTDLYIENMLRPFRAFLNSVNVKLRSEISYGLPFELSRPGTEVDGVETESLEFASQIDAYRLLAGVAHLFGKQYSSETGATTRNFMLNQQFYDQIINTQLAVGCTKTVLHGWASMAGAEGTQWPGHEGMWPMFSERFDYRQPGSEFYGLWCKALGRTQHVLRQGKPRIDVGILRTDHATDNLIGFATRREDGTRISDEEAYGKMWMRNRENHWWQDLGMQDAGWTYEFFDGQLLRDPRVKMEGAMVQPEGPGYQALIIYQSALNPDVAKHVLGWARAGLRVLLVHNTSEVKYLAENKFFHYPTAASRTQGLDGRDAELANTIEELLKLPNAAEIRHQAETVEALRRLGVRGRAEFEGPNQSVVSHLREDGQRSYLYLYHFLYENGEPTDLRVSLEDEGAIHRIDTQAGSITLHRASRAREGRTTLDVGLSPGETALFMLDRAVDPRSLQPAILSAHTAAKLSEWDLTVESWDAGDIEVITEDRGLGYVSTEHKPRAAITKIQVGKVTSLLPWSALPQVGPGVSGTGEYRTRFTLDSLQPDARHILDLGSTCGGLGSVSVNGSAPRGFDTSAPKVDVTDLVKEGQNEVVVRVSSSLNNRLLARGYYDGEQHPLMKALGEWRSQEEKNPF</sequence>
<organism evidence="1 2">
    <name type="scientific">Saitozyma podzolica</name>
    <dbReference type="NCBI Taxonomy" id="1890683"/>
    <lineage>
        <taxon>Eukaryota</taxon>
        <taxon>Fungi</taxon>
        <taxon>Dikarya</taxon>
        <taxon>Basidiomycota</taxon>
        <taxon>Agaricomycotina</taxon>
        <taxon>Tremellomycetes</taxon>
        <taxon>Tremellales</taxon>
        <taxon>Trimorphomycetaceae</taxon>
        <taxon>Saitozyma</taxon>
    </lineage>
</organism>
<gene>
    <name evidence="1" type="ORF">EHS25_006195</name>
</gene>
<accession>A0A427XRX6</accession>
<dbReference type="AlphaFoldDB" id="A0A427XRX6"/>
<dbReference type="PANTHER" id="PTHR36848:SF2">
    <property type="entry name" value="SECRETED PROTEIN"/>
    <property type="match status" value="1"/>
</dbReference>
<dbReference type="InterPro" id="IPR053161">
    <property type="entry name" value="Ulvan_degrading_GH"/>
</dbReference>
<dbReference type="STRING" id="1890683.A0A427XRX6"/>
<reference evidence="1 2" key="1">
    <citation type="submission" date="2018-11" db="EMBL/GenBank/DDBJ databases">
        <title>Genome sequence of Saitozyma podzolica DSM 27192.</title>
        <authorList>
            <person name="Aliyu H."/>
            <person name="Gorte O."/>
            <person name="Ochsenreither K."/>
        </authorList>
    </citation>
    <scope>NUCLEOTIDE SEQUENCE [LARGE SCALE GENOMIC DNA]</scope>
    <source>
        <strain evidence="1 2">DSM 27192</strain>
    </source>
</reference>
<proteinExistence type="predicted"/>
<evidence type="ECO:0000313" key="2">
    <source>
        <dbReference type="Proteomes" id="UP000279259"/>
    </source>
</evidence>
<name>A0A427XRX6_9TREE</name>
<dbReference type="OrthoDB" id="2588159at2759"/>
<dbReference type="Proteomes" id="UP000279259">
    <property type="component" value="Unassembled WGS sequence"/>
</dbReference>
<dbReference type="PANTHER" id="PTHR36848">
    <property type="entry name" value="DNA-BINDING PROTEIN (PUTATIVE SECRETED PROTEIN)-RELATED"/>
    <property type="match status" value="1"/>
</dbReference>
<dbReference type="EMBL" id="RSCD01000029">
    <property type="protein sequence ID" value="RSH81573.1"/>
    <property type="molecule type" value="Genomic_DNA"/>
</dbReference>
<dbReference type="Gene3D" id="2.60.120.260">
    <property type="entry name" value="Galactose-binding domain-like"/>
    <property type="match status" value="1"/>
</dbReference>
<dbReference type="Pfam" id="PF17132">
    <property type="entry name" value="Glyco_hydro_106"/>
    <property type="match status" value="1"/>
</dbReference>
<dbReference type="SUPFAM" id="SSF49785">
    <property type="entry name" value="Galactose-binding domain-like"/>
    <property type="match status" value="1"/>
</dbReference>
<comment type="caution">
    <text evidence="1">The sequence shown here is derived from an EMBL/GenBank/DDBJ whole genome shotgun (WGS) entry which is preliminary data.</text>
</comment>
<dbReference type="InterPro" id="IPR008979">
    <property type="entry name" value="Galactose-bd-like_sf"/>
</dbReference>
<keyword evidence="2" id="KW-1185">Reference proteome</keyword>